<accession>A0A9X3MB73</accession>
<name>A0A9X3MB73_9CORY</name>
<proteinExistence type="inferred from homology"/>
<feature type="transmembrane region" description="Helical" evidence="9">
    <location>
        <begin position="81"/>
        <end position="104"/>
    </location>
</feature>
<dbReference type="InterPro" id="IPR047817">
    <property type="entry name" value="ABC2_TM_bact-type"/>
</dbReference>
<gene>
    <name evidence="11" type="ORF">L8V01_02885</name>
    <name evidence="12" type="ORF">RAE13_06185</name>
</gene>
<sequence length="315" mass="35467">MIRRRSRSTHAQSSSSVDVQSLVLSNEMEKGKEATVLVSREPLETINALPPFSDYVSQLWKLRHFIYFDARSKAFKSSRDLLLGRAWIIIQPLIDVMIYAFIFGVVLKTSRGIDNFLGYLTIGVIFFGFITTGLNSGTKLIQSSYGLISSFSFPKAALPIALVTKQFIDNLPPAIISIALSFVFQWPQGPTWRVFLIIPLYLLAHLLILGVIFIIARLTAFIPDLKALVGILSRALFFTSGVFFSIDRFSGSPTAQKIMENNPGYIFLQACRDVTIYNTVPDLSSWIHLIAWSFGLLIIGFIFFWKAEERYASVK</sequence>
<feature type="transmembrane region" description="Helical" evidence="9">
    <location>
        <begin position="116"/>
        <end position="134"/>
    </location>
</feature>
<protein>
    <recommendedName>
        <fullName evidence="9">Transport permease protein</fullName>
    </recommendedName>
</protein>
<evidence type="ECO:0000256" key="5">
    <source>
        <dbReference type="ARBA" id="ARBA00022519"/>
    </source>
</evidence>
<evidence type="ECO:0000256" key="3">
    <source>
        <dbReference type="ARBA" id="ARBA00022448"/>
    </source>
</evidence>
<keyword evidence="4 9" id="KW-1003">Cell membrane</keyword>
<dbReference type="RefSeq" id="WP_269945639.1">
    <property type="nucleotide sequence ID" value="NZ_JAKMUU010000001.1"/>
</dbReference>
<evidence type="ECO:0000256" key="2">
    <source>
        <dbReference type="ARBA" id="ARBA00007783"/>
    </source>
</evidence>
<feature type="transmembrane region" description="Helical" evidence="9">
    <location>
        <begin position="227"/>
        <end position="246"/>
    </location>
</feature>
<evidence type="ECO:0000256" key="7">
    <source>
        <dbReference type="ARBA" id="ARBA00022989"/>
    </source>
</evidence>
<keyword evidence="8 9" id="KW-0472">Membrane</keyword>
<evidence type="ECO:0000313" key="14">
    <source>
        <dbReference type="Proteomes" id="UP001185631"/>
    </source>
</evidence>
<dbReference type="GO" id="GO:0140359">
    <property type="term" value="F:ABC-type transporter activity"/>
    <property type="evidence" value="ECO:0007669"/>
    <property type="project" value="InterPro"/>
</dbReference>
<dbReference type="InterPro" id="IPR013525">
    <property type="entry name" value="ABC2_TM"/>
</dbReference>
<feature type="domain" description="ABC transmembrane type-2" evidence="10">
    <location>
        <begin position="83"/>
        <end position="307"/>
    </location>
</feature>
<keyword evidence="3 9" id="KW-0813">Transport</keyword>
<dbReference type="EMBL" id="JAVBID010000006">
    <property type="protein sequence ID" value="MDV2424001.1"/>
    <property type="molecule type" value="Genomic_DNA"/>
</dbReference>
<evidence type="ECO:0000256" key="4">
    <source>
        <dbReference type="ARBA" id="ARBA00022475"/>
    </source>
</evidence>
<dbReference type="Proteomes" id="UP001146430">
    <property type="component" value="Unassembled WGS sequence"/>
</dbReference>
<keyword evidence="7 9" id="KW-1133">Transmembrane helix</keyword>
<evidence type="ECO:0000259" key="10">
    <source>
        <dbReference type="PROSITE" id="PS51012"/>
    </source>
</evidence>
<evidence type="ECO:0000313" key="11">
    <source>
        <dbReference type="EMBL" id="MCZ9306430.1"/>
    </source>
</evidence>
<dbReference type="Pfam" id="PF01061">
    <property type="entry name" value="ABC2_membrane"/>
    <property type="match status" value="1"/>
</dbReference>
<evidence type="ECO:0000256" key="1">
    <source>
        <dbReference type="ARBA" id="ARBA00004429"/>
    </source>
</evidence>
<evidence type="ECO:0000313" key="12">
    <source>
        <dbReference type="EMBL" id="MDV2424001.1"/>
    </source>
</evidence>
<keyword evidence="14" id="KW-1185">Reference proteome</keyword>
<comment type="caution">
    <text evidence="9">Lacks conserved residue(s) required for the propagation of feature annotation.</text>
</comment>
<dbReference type="AlphaFoldDB" id="A0A9X3MB73"/>
<keyword evidence="5" id="KW-0997">Cell inner membrane</keyword>
<dbReference type="EMBL" id="JAKMUU010000001">
    <property type="protein sequence ID" value="MCZ9306430.1"/>
    <property type="molecule type" value="Genomic_DNA"/>
</dbReference>
<reference evidence="11" key="1">
    <citation type="submission" date="2022-02" db="EMBL/GenBank/DDBJ databases">
        <title>Corynebacterium sp. from urogenital microbiome.</title>
        <authorList>
            <person name="Cappelli E.A."/>
            <person name="Ribeiro T.G."/>
            <person name="Peixe L."/>
        </authorList>
    </citation>
    <scope>NUCLEOTIDE SEQUENCE</scope>
    <source>
        <strain evidence="11">C8Ua_181</strain>
    </source>
</reference>
<comment type="caution">
    <text evidence="11">The sequence shown here is derived from an EMBL/GenBank/DDBJ whole genome shotgun (WGS) entry which is preliminary data.</text>
</comment>
<feature type="transmembrane region" description="Helical" evidence="9">
    <location>
        <begin position="192"/>
        <end position="215"/>
    </location>
</feature>
<evidence type="ECO:0000256" key="6">
    <source>
        <dbReference type="ARBA" id="ARBA00022692"/>
    </source>
</evidence>
<keyword evidence="6 9" id="KW-0812">Transmembrane</keyword>
<evidence type="ECO:0000313" key="13">
    <source>
        <dbReference type="Proteomes" id="UP001146430"/>
    </source>
</evidence>
<comment type="subcellular location">
    <subcellularLocation>
        <location evidence="1">Cell inner membrane</location>
        <topology evidence="1">Multi-pass membrane protein</topology>
    </subcellularLocation>
    <subcellularLocation>
        <location evidence="9">Cell membrane</location>
        <topology evidence="9">Multi-pass membrane protein</topology>
    </subcellularLocation>
</comment>
<organism evidence="11 13">
    <name type="scientific">Corynebacterium curieae</name>
    <dbReference type="NCBI Taxonomy" id="2913500"/>
    <lineage>
        <taxon>Bacteria</taxon>
        <taxon>Bacillati</taxon>
        <taxon>Actinomycetota</taxon>
        <taxon>Actinomycetes</taxon>
        <taxon>Mycobacteriales</taxon>
        <taxon>Corynebacteriaceae</taxon>
        <taxon>Corynebacterium</taxon>
    </lineage>
</organism>
<dbReference type="PANTHER" id="PTHR30413:SF8">
    <property type="entry name" value="TRANSPORT PERMEASE PROTEIN"/>
    <property type="match status" value="1"/>
</dbReference>
<dbReference type="GO" id="GO:0015920">
    <property type="term" value="P:lipopolysaccharide transport"/>
    <property type="evidence" value="ECO:0007669"/>
    <property type="project" value="TreeGrafter"/>
</dbReference>
<comment type="similarity">
    <text evidence="2 9">Belongs to the ABC-2 integral membrane protein family.</text>
</comment>
<dbReference type="GO" id="GO:0005886">
    <property type="term" value="C:plasma membrane"/>
    <property type="evidence" value="ECO:0007669"/>
    <property type="project" value="UniProtKB-SubCell"/>
</dbReference>
<feature type="transmembrane region" description="Helical" evidence="9">
    <location>
        <begin position="286"/>
        <end position="305"/>
    </location>
</feature>
<dbReference type="PROSITE" id="PS51012">
    <property type="entry name" value="ABC_TM2"/>
    <property type="match status" value="1"/>
</dbReference>
<evidence type="ECO:0000256" key="8">
    <source>
        <dbReference type="ARBA" id="ARBA00023136"/>
    </source>
</evidence>
<dbReference type="Proteomes" id="UP001185631">
    <property type="component" value="Unassembled WGS sequence"/>
</dbReference>
<reference evidence="12 14" key="2">
    <citation type="submission" date="2023-08" db="EMBL/GenBank/DDBJ databases">
        <title>Genomic characterization of the C. tuberculostearicum species complex, a ubiquitous member of the human skin microbiome.</title>
        <authorList>
            <person name="Ahmed N."/>
            <person name="Deming C."/>
            <person name="Conlan S."/>
            <person name="Segre J."/>
        </authorList>
    </citation>
    <scope>NUCLEOTIDE SEQUENCE [LARGE SCALE GENOMIC DNA]</scope>
    <source>
        <strain evidence="12 14">CTNIH19</strain>
    </source>
</reference>
<dbReference type="PANTHER" id="PTHR30413">
    <property type="entry name" value="INNER MEMBRANE TRANSPORT PERMEASE"/>
    <property type="match status" value="1"/>
</dbReference>
<evidence type="ECO:0000256" key="9">
    <source>
        <dbReference type="RuleBase" id="RU361157"/>
    </source>
</evidence>